<dbReference type="EMBL" id="UYIO01000001">
    <property type="protein sequence ID" value="VDG75930.1"/>
    <property type="molecule type" value="Genomic_DNA"/>
</dbReference>
<keyword evidence="1" id="KW-0175">Coiled coil</keyword>
<dbReference type="EMBL" id="FNAU01000012">
    <property type="protein sequence ID" value="SDE52622.1"/>
    <property type="molecule type" value="Genomic_DNA"/>
</dbReference>
<evidence type="ECO:0000313" key="3">
    <source>
        <dbReference type="EMBL" id="VDG75930.1"/>
    </source>
</evidence>
<evidence type="ECO:0000313" key="4">
    <source>
        <dbReference type="Proteomes" id="UP000182744"/>
    </source>
</evidence>
<accession>A0A1G7DMB2</accession>
<evidence type="ECO:0000313" key="5">
    <source>
        <dbReference type="Proteomes" id="UP000269974"/>
    </source>
</evidence>
<reference evidence="4" key="1">
    <citation type="submission" date="2016-10" db="EMBL/GenBank/DDBJ databases">
        <authorList>
            <person name="Varghese N."/>
        </authorList>
    </citation>
    <scope>NUCLEOTIDE SEQUENCE [LARGE SCALE GENOMIC DNA]</scope>
    <source>
        <strain evidence="4">DSM 20639</strain>
    </source>
</reference>
<evidence type="ECO:0000313" key="2">
    <source>
        <dbReference type="EMBL" id="SDE52622.1"/>
    </source>
</evidence>
<dbReference type="Proteomes" id="UP000269974">
    <property type="component" value="Unassembled WGS sequence"/>
</dbReference>
<dbReference type="Proteomes" id="UP000182744">
    <property type="component" value="Unassembled WGS sequence"/>
</dbReference>
<keyword evidence="4" id="KW-1185">Reference proteome</keyword>
<evidence type="ECO:0000256" key="1">
    <source>
        <dbReference type="SAM" id="Coils"/>
    </source>
</evidence>
<dbReference type="RefSeq" id="WP_083078752.1">
    <property type="nucleotide sequence ID" value="NZ_MASY01000019.1"/>
</dbReference>
<reference evidence="2" key="2">
    <citation type="submission" date="2016-10" db="EMBL/GenBank/DDBJ databases">
        <authorList>
            <person name="de Groot N.N."/>
        </authorList>
    </citation>
    <scope>NUCLEOTIDE SEQUENCE [LARGE SCALE GENOMIC DNA]</scope>
    <source>
        <strain evidence="2">DSM 20639</strain>
    </source>
</reference>
<reference evidence="3 5" key="3">
    <citation type="submission" date="2018-11" db="EMBL/GenBank/DDBJ databases">
        <authorList>
            <consortium name="Pathogen Informatics"/>
        </authorList>
    </citation>
    <scope>NUCLEOTIDE SEQUENCE [LARGE SCALE GENOMIC DNA]</scope>
    <source>
        <strain evidence="3 5">NCTC10327</strain>
    </source>
</reference>
<sequence length="82" mass="9539">MTDKDAQNASEELRQLRAALRATQGQLAQERLAREEVEARLRRSERLLDNAWEQLATLRNSDSWRATAPLRLAKRRFGAHLR</sequence>
<protein>
    <submittedName>
        <fullName evidence="2">Uncharacterized protein</fullName>
    </submittedName>
</protein>
<organism evidence="2 4">
    <name type="scientific">Actinobaculum suis</name>
    <dbReference type="NCBI Taxonomy" id="1657"/>
    <lineage>
        <taxon>Bacteria</taxon>
        <taxon>Bacillati</taxon>
        <taxon>Actinomycetota</taxon>
        <taxon>Actinomycetes</taxon>
        <taxon>Actinomycetales</taxon>
        <taxon>Actinomycetaceae</taxon>
        <taxon>Actinobaculum</taxon>
    </lineage>
</organism>
<proteinExistence type="predicted"/>
<gene>
    <name evidence="3" type="ORF">NCTC10327_00615</name>
    <name evidence="2" type="ORF">SAMN05421878_1128</name>
</gene>
<feature type="coiled-coil region" evidence="1">
    <location>
        <begin position="6"/>
        <end position="47"/>
    </location>
</feature>
<dbReference type="AlphaFoldDB" id="A0A1G7DMB2"/>
<name>A0A1G7DMB2_9ACTO</name>